<proteinExistence type="predicted"/>
<reference evidence="1" key="1">
    <citation type="submission" date="2020-06" db="EMBL/GenBank/DDBJ databases">
        <authorList>
            <consortium name="Plant Systems Biology data submission"/>
        </authorList>
    </citation>
    <scope>NUCLEOTIDE SEQUENCE</scope>
    <source>
        <strain evidence="1">D6</strain>
    </source>
</reference>
<dbReference type="EMBL" id="CAICTM010000140">
    <property type="protein sequence ID" value="CAB9502606.1"/>
    <property type="molecule type" value="Genomic_DNA"/>
</dbReference>
<accession>A0A9N8DL31</accession>
<keyword evidence="2" id="KW-1185">Reference proteome</keyword>
<protein>
    <submittedName>
        <fullName evidence="1">Uncharacterized protein</fullName>
    </submittedName>
</protein>
<evidence type="ECO:0000313" key="2">
    <source>
        <dbReference type="Proteomes" id="UP001153069"/>
    </source>
</evidence>
<comment type="caution">
    <text evidence="1">The sequence shown here is derived from an EMBL/GenBank/DDBJ whole genome shotgun (WGS) entry which is preliminary data.</text>
</comment>
<evidence type="ECO:0000313" key="1">
    <source>
        <dbReference type="EMBL" id="CAB9502606.1"/>
    </source>
</evidence>
<dbReference type="AlphaFoldDB" id="A0A9N8DL31"/>
<dbReference type="Gene3D" id="3.40.190.10">
    <property type="entry name" value="Periplasmic binding protein-like II"/>
    <property type="match status" value="1"/>
</dbReference>
<dbReference type="Proteomes" id="UP001153069">
    <property type="component" value="Unassembled WGS sequence"/>
</dbReference>
<sequence>MDIHGFSHSFCIAVAAAIFGPETAKDKMDFQEYKNWTSLFGPLAEGQVDLYSSFYTHTMERDVLQTQVKTGLACPLPLLVYI</sequence>
<gene>
    <name evidence="1" type="ORF">SEMRO_141_G065820.1</name>
</gene>
<organism evidence="1 2">
    <name type="scientific">Seminavis robusta</name>
    <dbReference type="NCBI Taxonomy" id="568900"/>
    <lineage>
        <taxon>Eukaryota</taxon>
        <taxon>Sar</taxon>
        <taxon>Stramenopiles</taxon>
        <taxon>Ochrophyta</taxon>
        <taxon>Bacillariophyta</taxon>
        <taxon>Bacillariophyceae</taxon>
        <taxon>Bacillariophycidae</taxon>
        <taxon>Naviculales</taxon>
        <taxon>Naviculaceae</taxon>
        <taxon>Seminavis</taxon>
    </lineage>
</organism>
<dbReference type="OrthoDB" id="47924at2759"/>
<name>A0A9N8DL31_9STRA</name>